<proteinExistence type="predicted"/>
<dbReference type="Pfam" id="PF24855">
    <property type="entry name" value="DUF7729"/>
    <property type="match status" value="1"/>
</dbReference>
<sequence length="176" mass="17708">MSQPVSAAVLLCGNAQSVPDTVNNWLGGLCAVGTCSNASLASVAATVTSGCASDLSAFNVSVGAGLQQTITQIVQQVYPTARSIMCLKDNASSKFCATEMLSSIETLTGKLSASSLNLQTILSDFQNLVASAANLACTNCTKAAFSLAAPLTAQFPQASSAIDTLCGAGFAGKSII</sequence>
<feature type="domain" description="DUF7729" evidence="1">
    <location>
        <begin position="21"/>
        <end position="173"/>
    </location>
</feature>
<dbReference type="InterPro" id="IPR056146">
    <property type="entry name" value="DUF7729"/>
</dbReference>
<gene>
    <name evidence="2" type="ORF">MYCIT1_LOCUS7067</name>
</gene>
<keyword evidence="3" id="KW-1185">Reference proteome</keyword>
<accession>A0AAD2Q238</accession>
<dbReference type="AlphaFoldDB" id="A0AAD2Q238"/>
<protein>
    <recommendedName>
        <fullName evidence="1">DUF7729 domain-containing protein</fullName>
    </recommendedName>
</protein>
<dbReference type="PANTHER" id="PTHR34862:SF1">
    <property type="entry name" value="SPARK DOMAIN-CONTAINING PROTEIN"/>
    <property type="match status" value="1"/>
</dbReference>
<evidence type="ECO:0000259" key="1">
    <source>
        <dbReference type="Pfam" id="PF24855"/>
    </source>
</evidence>
<name>A0AAD2Q238_9AGAR</name>
<evidence type="ECO:0000313" key="3">
    <source>
        <dbReference type="Proteomes" id="UP001295794"/>
    </source>
</evidence>
<dbReference type="Proteomes" id="UP001295794">
    <property type="component" value="Unassembled WGS sequence"/>
</dbReference>
<comment type="caution">
    <text evidence="2">The sequence shown here is derived from an EMBL/GenBank/DDBJ whole genome shotgun (WGS) entry which is preliminary data.</text>
</comment>
<dbReference type="EMBL" id="CAVNYO010000101">
    <property type="protein sequence ID" value="CAK5265797.1"/>
    <property type="molecule type" value="Genomic_DNA"/>
</dbReference>
<organism evidence="2 3">
    <name type="scientific">Mycena citricolor</name>
    <dbReference type="NCBI Taxonomy" id="2018698"/>
    <lineage>
        <taxon>Eukaryota</taxon>
        <taxon>Fungi</taxon>
        <taxon>Dikarya</taxon>
        <taxon>Basidiomycota</taxon>
        <taxon>Agaricomycotina</taxon>
        <taxon>Agaricomycetes</taxon>
        <taxon>Agaricomycetidae</taxon>
        <taxon>Agaricales</taxon>
        <taxon>Marasmiineae</taxon>
        <taxon>Mycenaceae</taxon>
        <taxon>Mycena</taxon>
    </lineage>
</organism>
<reference evidence="2" key="1">
    <citation type="submission" date="2023-11" db="EMBL/GenBank/DDBJ databases">
        <authorList>
            <person name="De Vega J J."/>
            <person name="De Vega J J."/>
        </authorList>
    </citation>
    <scope>NUCLEOTIDE SEQUENCE</scope>
</reference>
<dbReference type="PANTHER" id="PTHR34862">
    <property type="entry name" value="SPARK DOMAIN-CONTAINING PROTEIN"/>
    <property type="match status" value="1"/>
</dbReference>
<evidence type="ECO:0000313" key="2">
    <source>
        <dbReference type="EMBL" id="CAK5265797.1"/>
    </source>
</evidence>